<dbReference type="PANTHER" id="PTHR30619:SF1">
    <property type="entry name" value="RECOMBINATION PROTEIN 2"/>
    <property type="match status" value="1"/>
</dbReference>
<dbReference type="SUPFAM" id="SSF56281">
    <property type="entry name" value="Metallo-hydrolase/oxidoreductase"/>
    <property type="match status" value="1"/>
</dbReference>
<sequence length="340" mass="36757">MSGMRVRASRTESAFEETRARPVTGVLDVWLLDVGQGACIYIVWPEGTSIVMVDCGTTKNGGATSAQMSDWVNPKNSQAGHVTLLVTHGHRNHTSNFREGAIEPQYIEKMMLGGLPQDHSKSFMGWASGAKSRPTYFTAAEFKANDVRFECGGAKFDLLTVNATEAPGVRHEESKENADSAVVKLSFAGYSIVLPSDAELVTERSTMANADKNGVDLGDTTLLISSHHGAESGNSNSATWLARLRPKAGLFSANVDYKTYSHPRCNTVKNFHAYVEEVGDEFDLACGNDRSASSLTLKRRLFGTYDNGHGRARFSTAGVSYACQVSTPACDAQLAPEEMP</sequence>
<comment type="caution">
    <text evidence="1">The sequence shown here is derived from an EMBL/GenBank/DDBJ whole genome shotgun (WGS) entry which is preliminary data.</text>
</comment>
<accession>A0A7X3G5U0</accession>
<dbReference type="Gene3D" id="3.60.15.10">
    <property type="entry name" value="Ribonuclease Z/Hydroxyacylglutathione hydrolase-like"/>
    <property type="match status" value="1"/>
</dbReference>
<protein>
    <recommendedName>
        <fullName evidence="3">Metallo-beta-lactamase domain-containing protein</fullName>
    </recommendedName>
</protein>
<dbReference type="InterPro" id="IPR036866">
    <property type="entry name" value="RibonucZ/Hydroxyglut_hydro"/>
</dbReference>
<gene>
    <name evidence="1" type="ORF">GPY61_30270</name>
</gene>
<evidence type="ECO:0008006" key="3">
    <source>
        <dbReference type="Google" id="ProtNLM"/>
    </source>
</evidence>
<reference evidence="1 2" key="1">
    <citation type="submission" date="2019-12" db="EMBL/GenBank/DDBJ databases">
        <authorList>
            <person name="Li C."/>
            <person name="Zhao J."/>
        </authorList>
    </citation>
    <scope>NUCLEOTIDE SEQUENCE [LARGE SCALE GENOMIC DNA]</scope>
    <source>
        <strain evidence="1 2">NEAU-DD11</strain>
    </source>
</reference>
<dbReference type="InterPro" id="IPR052159">
    <property type="entry name" value="Competence_DNA_uptake"/>
</dbReference>
<dbReference type="AlphaFoldDB" id="A0A7X3G5U0"/>
<dbReference type="Proteomes" id="UP000443353">
    <property type="component" value="Unassembled WGS sequence"/>
</dbReference>
<name>A0A7X3G5U0_9BURK</name>
<dbReference type="EMBL" id="WSES01000012">
    <property type="protein sequence ID" value="MVW64222.1"/>
    <property type="molecule type" value="Genomic_DNA"/>
</dbReference>
<evidence type="ECO:0000313" key="1">
    <source>
        <dbReference type="EMBL" id="MVW64222.1"/>
    </source>
</evidence>
<keyword evidence="2" id="KW-1185">Reference proteome</keyword>
<organism evidence="1 2">
    <name type="scientific">Massilia cellulosiltytica</name>
    <dbReference type="NCBI Taxonomy" id="2683234"/>
    <lineage>
        <taxon>Bacteria</taxon>
        <taxon>Pseudomonadati</taxon>
        <taxon>Pseudomonadota</taxon>
        <taxon>Betaproteobacteria</taxon>
        <taxon>Burkholderiales</taxon>
        <taxon>Oxalobacteraceae</taxon>
        <taxon>Telluria group</taxon>
        <taxon>Massilia</taxon>
    </lineage>
</organism>
<dbReference type="PANTHER" id="PTHR30619">
    <property type="entry name" value="DNA INTERNALIZATION/COMPETENCE PROTEIN COMEC/REC2"/>
    <property type="match status" value="1"/>
</dbReference>
<proteinExistence type="predicted"/>
<evidence type="ECO:0000313" key="2">
    <source>
        <dbReference type="Proteomes" id="UP000443353"/>
    </source>
</evidence>